<dbReference type="EMBL" id="JACYCF010000002">
    <property type="protein sequence ID" value="KAF8759816.1"/>
    <property type="molecule type" value="Genomic_DNA"/>
</dbReference>
<protein>
    <submittedName>
        <fullName evidence="1">Multicopper oxidase family</fullName>
    </submittedName>
</protein>
<proteinExistence type="predicted"/>
<evidence type="ECO:0000313" key="1">
    <source>
        <dbReference type="EMBL" id="KAF8759816.1"/>
    </source>
</evidence>
<sequence>MKTLPASKKPWIDYAGNIINGGTDLVMGNLSPYPDLPPPQGKADVTIPLNVTRTGEFGWVLNGKTWTSPPDNFTPLLFQPSQFASGREHVLHIPQWFVVDLIFTVTAGNPAVHLLTDAQAWCQSLVAWFGDGPFPYASIQDAVNAGYKGINMKNPPFRDDFVTPVAVTGRPGLLFVSALLTLAQSSSTATSMLT</sequence>
<reference evidence="1" key="1">
    <citation type="submission" date="2020-09" db="EMBL/GenBank/DDBJ databases">
        <title>Comparative genome analyses of four rice-infecting Rhizoctonia solani isolates reveal extensive enrichment of homogalacturonan modification genes.</title>
        <authorList>
            <person name="Lee D.-Y."/>
            <person name="Jeon J."/>
            <person name="Kim K.-T."/>
            <person name="Cheong K."/>
            <person name="Song H."/>
            <person name="Choi G."/>
            <person name="Ko J."/>
            <person name="Opiyo S.O."/>
            <person name="Zuo S."/>
            <person name="Madhav S."/>
            <person name="Lee Y.-H."/>
            <person name="Wang G.-L."/>
        </authorList>
    </citation>
    <scope>NUCLEOTIDE SEQUENCE</scope>
    <source>
        <strain evidence="1">AG1-IA B2</strain>
    </source>
</reference>
<accession>A0A8H7M9I9</accession>
<evidence type="ECO:0000313" key="2">
    <source>
        <dbReference type="Proteomes" id="UP000614334"/>
    </source>
</evidence>
<dbReference type="Proteomes" id="UP000614334">
    <property type="component" value="Unassembled WGS sequence"/>
</dbReference>
<comment type="caution">
    <text evidence="1">The sequence shown here is derived from an EMBL/GenBank/DDBJ whole genome shotgun (WGS) entry which is preliminary data.</text>
</comment>
<organism evidence="1 2">
    <name type="scientific">Rhizoctonia solani</name>
    <dbReference type="NCBI Taxonomy" id="456999"/>
    <lineage>
        <taxon>Eukaryota</taxon>
        <taxon>Fungi</taxon>
        <taxon>Dikarya</taxon>
        <taxon>Basidiomycota</taxon>
        <taxon>Agaricomycotina</taxon>
        <taxon>Agaricomycetes</taxon>
        <taxon>Cantharellales</taxon>
        <taxon>Ceratobasidiaceae</taxon>
        <taxon>Rhizoctonia</taxon>
    </lineage>
</organism>
<dbReference type="Gene3D" id="2.60.40.420">
    <property type="entry name" value="Cupredoxins - blue copper proteins"/>
    <property type="match status" value="1"/>
</dbReference>
<dbReference type="AlphaFoldDB" id="A0A8H7M9I9"/>
<gene>
    <name evidence="1" type="ORF">RHS01_02222</name>
</gene>
<dbReference type="InterPro" id="IPR008972">
    <property type="entry name" value="Cupredoxin"/>
</dbReference>
<name>A0A8H7M9I9_9AGAM</name>